<dbReference type="EMBL" id="CACVKT020009453">
    <property type="protein sequence ID" value="CAC5421905.1"/>
    <property type="molecule type" value="Genomic_DNA"/>
</dbReference>
<proteinExistence type="predicted"/>
<evidence type="ECO:0000313" key="1">
    <source>
        <dbReference type="EMBL" id="CAC5421905.1"/>
    </source>
</evidence>
<keyword evidence="2" id="KW-1185">Reference proteome</keyword>
<evidence type="ECO:0000313" key="2">
    <source>
        <dbReference type="Proteomes" id="UP000507470"/>
    </source>
</evidence>
<sequence>MCEKFYQCESCKKIINREKRAPQLHRCGEWKCKNCFEYQLGKHLCYQRKPFWDSAKKEPRKYFFYDFETTQNEKMVCREGHLLDSPCEKKCTIKERCRKCKICTNCYKVRCDQENQCSKGYVPGQPCEKECTPKTRCDKCKICINCHQSWCGLEEHKVNFAVLQSTCTRREHEELTVDSKCHVCGSRCEKCRIVKRNTKILPCEHGCDYRQRVFRGEDVPYEFCSHIMTPHYKNTVLIAHNAKGFDNYPILNALTEHHSVKPDKIIFEGSKIVYMHVSKN</sequence>
<dbReference type="OrthoDB" id="6154771at2759"/>
<reference evidence="1 2" key="1">
    <citation type="submission" date="2020-06" db="EMBL/GenBank/DDBJ databases">
        <authorList>
            <person name="Li R."/>
            <person name="Bekaert M."/>
        </authorList>
    </citation>
    <scope>NUCLEOTIDE SEQUENCE [LARGE SCALE GENOMIC DNA]</scope>
    <source>
        <strain evidence="2">wild</strain>
    </source>
</reference>
<name>A0A6J8EQS8_MYTCO</name>
<dbReference type="Proteomes" id="UP000507470">
    <property type="component" value="Unassembled WGS sequence"/>
</dbReference>
<organism evidence="1 2">
    <name type="scientific">Mytilus coruscus</name>
    <name type="common">Sea mussel</name>
    <dbReference type="NCBI Taxonomy" id="42192"/>
    <lineage>
        <taxon>Eukaryota</taxon>
        <taxon>Metazoa</taxon>
        <taxon>Spiralia</taxon>
        <taxon>Lophotrochozoa</taxon>
        <taxon>Mollusca</taxon>
        <taxon>Bivalvia</taxon>
        <taxon>Autobranchia</taxon>
        <taxon>Pteriomorphia</taxon>
        <taxon>Mytilida</taxon>
        <taxon>Mytiloidea</taxon>
        <taxon>Mytilidae</taxon>
        <taxon>Mytilinae</taxon>
        <taxon>Mytilus</taxon>
    </lineage>
</organism>
<accession>A0A6J8EQS8</accession>
<protein>
    <recommendedName>
        <fullName evidence="3">DNA-directed DNA polymerase</fullName>
    </recommendedName>
</protein>
<gene>
    <name evidence="1" type="ORF">MCOR_53989</name>
</gene>
<dbReference type="AlphaFoldDB" id="A0A6J8EQS8"/>
<evidence type="ECO:0008006" key="3">
    <source>
        <dbReference type="Google" id="ProtNLM"/>
    </source>
</evidence>